<comment type="caution">
    <text evidence="2">The sequence shown here is derived from an EMBL/GenBank/DDBJ whole genome shotgun (WGS) entry which is preliminary data.</text>
</comment>
<organism evidence="2 3">
    <name type="scientific">Vagococcus humatus</name>
    <dbReference type="NCBI Taxonomy" id="1889241"/>
    <lineage>
        <taxon>Bacteria</taxon>
        <taxon>Bacillati</taxon>
        <taxon>Bacillota</taxon>
        <taxon>Bacilli</taxon>
        <taxon>Lactobacillales</taxon>
        <taxon>Enterococcaceae</taxon>
        <taxon>Vagococcus</taxon>
    </lineage>
</organism>
<dbReference type="NCBIfam" id="TIGR00426">
    <property type="entry name" value="competence protein ComEA helix-hairpin-helix repeat region"/>
    <property type="match status" value="1"/>
</dbReference>
<dbReference type="RefSeq" id="WP_125943797.1">
    <property type="nucleotide sequence ID" value="NZ_PXZH01000006.1"/>
</dbReference>
<evidence type="ECO:0000313" key="2">
    <source>
        <dbReference type="EMBL" id="RST88704.1"/>
    </source>
</evidence>
<evidence type="ECO:0000313" key="3">
    <source>
        <dbReference type="Proteomes" id="UP000277864"/>
    </source>
</evidence>
<proteinExistence type="predicted"/>
<evidence type="ECO:0000259" key="1">
    <source>
        <dbReference type="SMART" id="SM00278"/>
    </source>
</evidence>
<dbReference type="Pfam" id="PF12836">
    <property type="entry name" value="HHH_3"/>
    <property type="match status" value="1"/>
</dbReference>
<dbReference type="InterPro" id="IPR051675">
    <property type="entry name" value="Endo/Exo/Phosphatase_dom_1"/>
</dbReference>
<feature type="domain" description="Helix-hairpin-helix DNA-binding motif class 1" evidence="1">
    <location>
        <begin position="172"/>
        <end position="191"/>
    </location>
</feature>
<dbReference type="SMART" id="SM00278">
    <property type="entry name" value="HhH1"/>
    <property type="match status" value="2"/>
</dbReference>
<dbReference type="InterPro" id="IPR010994">
    <property type="entry name" value="RuvA_2-like"/>
</dbReference>
<feature type="domain" description="Helix-hairpin-helix DNA-binding motif class 1" evidence="1">
    <location>
        <begin position="202"/>
        <end position="221"/>
    </location>
</feature>
<dbReference type="EMBL" id="PXZH01000006">
    <property type="protein sequence ID" value="RST88704.1"/>
    <property type="molecule type" value="Genomic_DNA"/>
</dbReference>
<protein>
    <submittedName>
        <fullName evidence="2">ComEA protein</fullName>
    </submittedName>
</protein>
<dbReference type="Pfam" id="PF10531">
    <property type="entry name" value="SLBB"/>
    <property type="match status" value="1"/>
</dbReference>
<dbReference type="SUPFAM" id="SSF47781">
    <property type="entry name" value="RuvA domain 2-like"/>
    <property type="match status" value="1"/>
</dbReference>
<dbReference type="GO" id="GO:0006281">
    <property type="term" value="P:DNA repair"/>
    <property type="evidence" value="ECO:0007669"/>
    <property type="project" value="InterPro"/>
</dbReference>
<reference evidence="2 3" key="1">
    <citation type="submission" date="2018-03" db="EMBL/GenBank/DDBJ databases">
        <authorList>
            <person name="Gulvik C.A."/>
        </authorList>
    </citation>
    <scope>NUCLEOTIDE SEQUENCE [LARGE SCALE GENOMIC DNA]</scope>
    <source>
        <strain evidence="2 3">JCM 31581</strain>
    </source>
</reference>
<dbReference type="GO" id="GO:0003677">
    <property type="term" value="F:DNA binding"/>
    <property type="evidence" value="ECO:0007669"/>
    <property type="project" value="InterPro"/>
</dbReference>
<name>A0A429Z4U7_9ENTE</name>
<dbReference type="InterPro" id="IPR019554">
    <property type="entry name" value="Soluble_ligand-bd"/>
</dbReference>
<dbReference type="Gene3D" id="1.10.150.310">
    <property type="entry name" value="Tex RuvX-like domain-like"/>
    <property type="match status" value="1"/>
</dbReference>
<gene>
    <name evidence="2" type="ORF">C7P63_08860</name>
</gene>
<dbReference type="OrthoDB" id="9790239at2"/>
<keyword evidence="3" id="KW-1185">Reference proteome</keyword>
<dbReference type="GO" id="GO:0015627">
    <property type="term" value="C:type II protein secretion system complex"/>
    <property type="evidence" value="ECO:0007669"/>
    <property type="project" value="TreeGrafter"/>
</dbReference>
<dbReference type="Gene3D" id="3.10.560.10">
    <property type="entry name" value="Outer membrane lipoprotein wza domain like"/>
    <property type="match status" value="1"/>
</dbReference>
<dbReference type="PANTHER" id="PTHR21180">
    <property type="entry name" value="ENDONUCLEASE/EXONUCLEASE/PHOSPHATASE FAMILY DOMAIN-CONTAINING PROTEIN 1"/>
    <property type="match status" value="1"/>
</dbReference>
<dbReference type="Proteomes" id="UP000277864">
    <property type="component" value="Unassembled WGS sequence"/>
</dbReference>
<dbReference type="GO" id="GO:0015628">
    <property type="term" value="P:protein secretion by the type II secretion system"/>
    <property type="evidence" value="ECO:0007669"/>
    <property type="project" value="TreeGrafter"/>
</dbReference>
<accession>A0A429Z4U7</accession>
<dbReference type="InterPro" id="IPR003583">
    <property type="entry name" value="Hlx-hairpin-Hlx_DNA-bd_motif"/>
</dbReference>
<dbReference type="InterPro" id="IPR004509">
    <property type="entry name" value="Competence_ComEA_HhH"/>
</dbReference>
<sequence>MKRHSKKSASLAMKKKLMLISTVLIGISFLFSFIWLRQSQINKQTVIPVVQKQEKRSEKPSTQIKEKQGSLSKNTQMFVDVKGAVAKPGMYSVTDNMRVQEVILKAGNFLPEADQTYVNLAQKVTDQLVIYVPKKGEETSLTQVKVSATTSKEGSSQSDQKQLININQADVAGLQQLTGIGGKKAEEIVRYREEQGEFQKIEDLKKVSGIGEKTFESLKEWITIE</sequence>
<dbReference type="AlphaFoldDB" id="A0A429Z4U7"/>
<dbReference type="PANTHER" id="PTHR21180:SF32">
    <property type="entry name" value="ENDONUCLEASE_EXONUCLEASE_PHOSPHATASE FAMILY DOMAIN-CONTAINING PROTEIN 1"/>
    <property type="match status" value="1"/>
</dbReference>